<feature type="non-terminal residue" evidence="1">
    <location>
        <position position="1"/>
    </location>
</feature>
<dbReference type="OrthoDB" id="10552321at2759"/>
<sequence>NHIVNFSSASERKIKEQVQDLNNGMVAQLNENSKIDDSSNMNFVLEKINFFQSKVQKLNQSNKKRIREKNYFNRRFIIPAETTE</sequence>
<comment type="caution">
    <text evidence="1">The sequence shown here is derived from an EMBL/GenBank/DDBJ whole genome shotgun (WGS) entry which is preliminary data.</text>
</comment>
<organism evidence="1 2">
    <name type="scientific">Racocetra fulgida</name>
    <dbReference type="NCBI Taxonomy" id="60492"/>
    <lineage>
        <taxon>Eukaryota</taxon>
        <taxon>Fungi</taxon>
        <taxon>Fungi incertae sedis</taxon>
        <taxon>Mucoromycota</taxon>
        <taxon>Glomeromycotina</taxon>
        <taxon>Glomeromycetes</taxon>
        <taxon>Diversisporales</taxon>
        <taxon>Gigasporaceae</taxon>
        <taxon>Racocetra</taxon>
    </lineage>
</organism>
<proteinExistence type="predicted"/>
<dbReference type="Proteomes" id="UP000789396">
    <property type="component" value="Unassembled WGS sequence"/>
</dbReference>
<dbReference type="AlphaFoldDB" id="A0A9N9JWM3"/>
<gene>
    <name evidence="1" type="ORF">RFULGI_LOCUS17349</name>
</gene>
<protein>
    <submittedName>
        <fullName evidence="1">1732_t:CDS:1</fullName>
    </submittedName>
</protein>
<evidence type="ECO:0000313" key="2">
    <source>
        <dbReference type="Proteomes" id="UP000789396"/>
    </source>
</evidence>
<evidence type="ECO:0000313" key="1">
    <source>
        <dbReference type="EMBL" id="CAG8797131.1"/>
    </source>
</evidence>
<dbReference type="EMBL" id="CAJVPZ010067462">
    <property type="protein sequence ID" value="CAG8797131.1"/>
    <property type="molecule type" value="Genomic_DNA"/>
</dbReference>
<reference evidence="1" key="1">
    <citation type="submission" date="2021-06" db="EMBL/GenBank/DDBJ databases">
        <authorList>
            <person name="Kallberg Y."/>
            <person name="Tangrot J."/>
            <person name="Rosling A."/>
        </authorList>
    </citation>
    <scope>NUCLEOTIDE SEQUENCE</scope>
    <source>
        <strain evidence="1">IN212</strain>
    </source>
</reference>
<accession>A0A9N9JWM3</accession>
<keyword evidence="2" id="KW-1185">Reference proteome</keyword>
<name>A0A9N9JWM3_9GLOM</name>
<feature type="non-terminal residue" evidence="1">
    <location>
        <position position="84"/>
    </location>
</feature>